<evidence type="ECO:0000259" key="2">
    <source>
        <dbReference type="Pfam" id="PF00884"/>
    </source>
</evidence>
<keyword evidence="4" id="KW-1185">Reference proteome</keyword>
<protein>
    <submittedName>
        <fullName evidence="3">Sulfatase-like hydrolase/transferase</fullName>
    </submittedName>
</protein>
<dbReference type="Gene3D" id="3.40.720.10">
    <property type="entry name" value="Alkaline Phosphatase, subunit A"/>
    <property type="match status" value="1"/>
</dbReference>
<comment type="caution">
    <text evidence="3">The sequence shown here is derived from an EMBL/GenBank/DDBJ whole genome shotgun (WGS) entry which is preliminary data.</text>
</comment>
<dbReference type="Proteomes" id="UP000617628">
    <property type="component" value="Unassembled WGS sequence"/>
</dbReference>
<name>A0A934S1A4_9BACT</name>
<proteinExistence type="inferred from homology"/>
<evidence type="ECO:0000313" key="3">
    <source>
        <dbReference type="EMBL" id="MBK1879315.1"/>
    </source>
</evidence>
<dbReference type="InterPro" id="IPR017850">
    <property type="entry name" value="Alkaline_phosphatase_core_sf"/>
</dbReference>
<sequence length="433" mass="48591">MAQQTQPNIILIYVDDMGVGDASYTGGTVQATPNIDRMAAGGRVYEQFYTASPVCSPSRVAVTTGMYPLRWDINTFLSSRKHNRLCDQSDYLSTEAPTIAKTLQTVGYKTGHFGKWHMGGGRDVEAPSIGEYGFDEYVSTWESPNPDPALTSTNWIWGPDDTVKRWDRTSYFVDRTLAFLKKNKGTPCYVNLWPDDPHSPWVSGPAELDDKKKGYFDLANLKPVLEDLDVQIGRLLHGLRVLGLEANTLVLFTSDNGPAPSFERIRTNGLRGVKNSLYEGGISMPFIAYWPGRIAAGGVDTDSIVSAIDLFPTLSRLGGAELPPEVRFDGEDFGKSLLSGETHKRQEKLFWEYGRRNPRFSIPKLEDERSPVLAVRDGDWKCFSSFDGTELELYNLSTDPNETTNLAKENRELAERLQKEMLNWFEQNNESEI</sequence>
<gene>
    <name evidence="3" type="ORF">JIN87_20680</name>
</gene>
<comment type="similarity">
    <text evidence="1">Belongs to the sulfatase family.</text>
</comment>
<dbReference type="InterPro" id="IPR000917">
    <property type="entry name" value="Sulfatase_N"/>
</dbReference>
<organism evidence="3 4">
    <name type="scientific">Pelagicoccus mobilis</name>
    <dbReference type="NCBI Taxonomy" id="415221"/>
    <lineage>
        <taxon>Bacteria</taxon>
        <taxon>Pseudomonadati</taxon>
        <taxon>Verrucomicrobiota</taxon>
        <taxon>Opitutia</taxon>
        <taxon>Puniceicoccales</taxon>
        <taxon>Pelagicoccaceae</taxon>
        <taxon>Pelagicoccus</taxon>
    </lineage>
</organism>
<dbReference type="SUPFAM" id="SSF53649">
    <property type="entry name" value="Alkaline phosphatase-like"/>
    <property type="match status" value="1"/>
</dbReference>
<dbReference type="PANTHER" id="PTHR42693:SF33">
    <property type="entry name" value="ARYLSULFATASE"/>
    <property type="match status" value="1"/>
</dbReference>
<accession>A0A934S1A4</accession>
<evidence type="ECO:0000313" key="4">
    <source>
        <dbReference type="Proteomes" id="UP000617628"/>
    </source>
</evidence>
<dbReference type="PANTHER" id="PTHR42693">
    <property type="entry name" value="ARYLSULFATASE FAMILY MEMBER"/>
    <property type="match status" value="1"/>
</dbReference>
<keyword evidence="3" id="KW-0378">Hydrolase</keyword>
<dbReference type="InterPro" id="IPR050738">
    <property type="entry name" value="Sulfatase"/>
</dbReference>
<reference evidence="3" key="1">
    <citation type="submission" date="2021-01" db="EMBL/GenBank/DDBJ databases">
        <title>Modified the classification status of verrucomicrobia.</title>
        <authorList>
            <person name="Feng X."/>
        </authorList>
    </citation>
    <scope>NUCLEOTIDE SEQUENCE</scope>
    <source>
        <strain evidence="3">KCTC 13126</strain>
    </source>
</reference>
<feature type="domain" description="Sulfatase N-terminal" evidence="2">
    <location>
        <begin position="7"/>
        <end position="319"/>
    </location>
</feature>
<dbReference type="Gene3D" id="3.30.1120.10">
    <property type="match status" value="1"/>
</dbReference>
<dbReference type="AlphaFoldDB" id="A0A934S1A4"/>
<dbReference type="Pfam" id="PF00884">
    <property type="entry name" value="Sulfatase"/>
    <property type="match status" value="1"/>
</dbReference>
<evidence type="ECO:0000256" key="1">
    <source>
        <dbReference type="ARBA" id="ARBA00008779"/>
    </source>
</evidence>
<dbReference type="GO" id="GO:0004065">
    <property type="term" value="F:arylsulfatase activity"/>
    <property type="evidence" value="ECO:0007669"/>
    <property type="project" value="TreeGrafter"/>
</dbReference>
<dbReference type="EMBL" id="JAENIL010000045">
    <property type="protein sequence ID" value="MBK1879315.1"/>
    <property type="molecule type" value="Genomic_DNA"/>
</dbReference>